<dbReference type="EMBL" id="BAAAFH010000022">
    <property type="protein sequence ID" value="GAA0876910.1"/>
    <property type="molecule type" value="Genomic_DNA"/>
</dbReference>
<dbReference type="PANTHER" id="PTHR48081">
    <property type="entry name" value="AB HYDROLASE SUPERFAMILY PROTEIN C4A8.06C"/>
    <property type="match status" value="1"/>
</dbReference>
<dbReference type="Proteomes" id="UP001501126">
    <property type="component" value="Unassembled WGS sequence"/>
</dbReference>
<sequence length="321" mass="36092">MSVDIPLFCFCIGINKFIVHLNTFTKTFEMRSYYLLLAVLSFTLVVSCKKEEEVIKEPVQEQLDPTVSYDLTDVAYGSDPEQVMDIYLPANRSAESTQVFFLIHGGGWSAGDKENFQSTFNALKFVYPDCAIVNMNYRLATNSSPGYPKQINDVEKAIQFIFSGKYDLSHEICFLGNSAGGHLAMLYAYKFDDEGYIKAICNTVGPADFTDPSYTSEPDFEYGLISLVGPVTYDENPALYQEVSPVYHITQNAPKTLSFYGDQDPLVPATQVTILHDKLSDVSVYNEWTLYAGEGHGNWNTTNANDYQTKIISFITNHFIH</sequence>
<name>A0ABP3Y630_9FLAO</name>
<evidence type="ECO:0000259" key="2">
    <source>
        <dbReference type="Pfam" id="PF20434"/>
    </source>
</evidence>
<dbReference type="SUPFAM" id="SSF53474">
    <property type="entry name" value="alpha/beta-Hydrolases"/>
    <property type="match status" value="1"/>
</dbReference>
<evidence type="ECO:0000313" key="4">
    <source>
        <dbReference type="Proteomes" id="UP001501126"/>
    </source>
</evidence>
<accession>A0ABP3Y630</accession>
<gene>
    <name evidence="3" type="ORF">GCM10009118_33200</name>
</gene>
<dbReference type="Gene3D" id="3.40.50.1820">
    <property type="entry name" value="alpha/beta hydrolase"/>
    <property type="match status" value="1"/>
</dbReference>
<dbReference type="InterPro" id="IPR050300">
    <property type="entry name" value="GDXG_lipolytic_enzyme"/>
</dbReference>
<reference evidence="4" key="1">
    <citation type="journal article" date="2019" name="Int. J. Syst. Evol. Microbiol.">
        <title>The Global Catalogue of Microorganisms (GCM) 10K type strain sequencing project: providing services to taxonomists for standard genome sequencing and annotation.</title>
        <authorList>
            <consortium name="The Broad Institute Genomics Platform"/>
            <consortium name="The Broad Institute Genome Sequencing Center for Infectious Disease"/>
            <person name="Wu L."/>
            <person name="Ma J."/>
        </authorList>
    </citation>
    <scope>NUCLEOTIDE SEQUENCE [LARGE SCALE GENOMIC DNA]</scope>
    <source>
        <strain evidence="4">JCM 16083</strain>
    </source>
</reference>
<dbReference type="Pfam" id="PF20434">
    <property type="entry name" value="BD-FAE"/>
    <property type="match status" value="1"/>
</dbReference>
<evidence type="ECO:0000256" key="1">
    <source>
        <dbReference type="ARBA" id="ARBA00022801"/>
    </source>
</evidence>
<organism evidence="3 4">
    <name type="scientific">Wandonia haliotis</name>
    <dbReference type="NCBI Taxonomy" id="574963"/>
    <lineage>
        <taxon>Bacteria</taxon>
        <taxon>Pseudomonadati</taxon>
        <taxon>Bacteroidota</taxon>
        <taxon>Flavobacteriia</taxon>
        <taxon>Flavobacteriales</taxon>
        <taxon>Crocinitomicaceae</taxon>
        <taxon>Wandonia</taxon>
    </lineage>
</organism>
<keyword evidence="4" id="KW-1185">Reference proteome</keyword>
<keyword evidence="1" id="KW-0378">Hydrolase</keyword>
<proteinExistence type="predicted"/>
<dbReference type="InterPro" id="IPR029058">
    <property type="entry name" value="AB_hydrolase_fold"/>
</dbReference>
<dbReference type="InterPro" id="IPR049492">
    <property type="entry name" value="BD-FAE-like_dom"/>
</dbReference>
<comment type="caution">
    <text evidence="3">The sequence shown here is derived from an EMBL/GenBank/DDBJ whole genome shotgun (WGS) entry which is preliminary data.</text>
</comment>
<protein>
    <recommendedName>
        <fullName evidence="2">BD-FAE-like domain-containing protein</fullName>
    </recommendedName>
</protein>
<dbReference type="PANTHER" id="PTHR48081:SF13">
    <property type="entry name" value="ALPHA_BETA HYDROLASE"/>
    <property type="match status" value="1"/>
</dbReference>
<evidence type="ECO:0000313" key="3">
    <source>
        <dbReference type="EMBL" id="GAA0876910.1"/>
    </source>
</evidence>
<feature type="domain" description="BD-FAE-like" evidence="2">
    <location>
        <begin position="84"/>
        <end position="279"/>
    </location>
</feature>